<name>A0A1H4LYR8_9BACT</name>
<sequence>MTMRLSTLLAGSLITALSAHAADGAMPAPPRSACRATLSAGDARSLAAATPNARAFEQNLHASISTAVARASASSVSVRVTAQMPERGTQEVGLYSVNLHSGHVVDDDQEPAEDHETAVVRERLMAKHCH</sequence>
<dbReference type="AlphaFoldDB" id="A0A1H4LYR8"/>
<feature type="chain" id="PRO_5010289124" evidence="1">
    <location>
        <begin position="22"/>
        <end position="130"/>
    </location>
</feature>
<feature type="signal peptide" evidence="1">
    <location>
        <begin position="1"/>
        <end position="21"/>
    </location>
</feature>
<protein>
    <submittedName>
        <fullName evidence="2">Uncharacterized protein</fullName>
    </submittedName>
</protein>
<dbReference type="OrthoDB" id="123009at2"/>
<organism evidence="2 3">
    <name type="scientific">Terriglobus roseus</name>
    <dbReference type="NCBI Taxonomy" id="392734"/>
    <lineage>
        <taxon>Bacteria</taxon>
        <taxon>Pseudomonadati</taxon>
        <taxon>Acidobacteriota</taxon>
        <taxon>Terriglobia</taxon>
        <taxon>Terriglobales</taxon>
        <taxon>Acidobacteriaceae</taxon>
        <taxon>Terriglobus</taxon>
    </lineage>
</organism>
<reference evidence="2 3" key="1">
    <citation type="submission" date="2016-10" db="EMBL/GenBank/DDBJ databases">
        <authorList>
            <person name="de Groot N.N."/>
        </authorList>
    </citation>
    <scope>NUCLEOTIDE SEQUENCE [LARGE SCALE GENOMIC DNA]</scope>
    <source>
        <strain evidence="2 3">AB35.6</strain>
    </source>
</reference>
<evidence type="ECO:0000313" key="2">
    <source>
        <dbReference type="EMBL" id="SEB75863.1"/>
    </source>
</evidence>
<dbReference type="Proteomes" id="UP000182409">
    <property type="component" value="Unassembled WGS sequence"/>
</dbReference>
<accession>A0A1H4LYR8</accession>
<proteinExistence type="predicted"/>
<keyword evidence="1" id="KW-0732">Signal</keyword>
<dbReference type="EMBL" id="FNSD01000001">
    <property type="protein sequence ID" value="SEB75863.1"/>
    <property type="molecule type" value="Genomic_DNA"/>
</dbReference>
<evidence type="ECO:0000256" key="1">
    <source>
        <dbReference type="SAM" id="SignalP"/>
    </source>
</evidence>
<gene>
    <name evidence="2" type="ORF">SAMN05443244_1761</name>
</gene>
<dbReference type="RefSeq" id="WP_074653410.1">
    <property type="nucleotide sequence ID" value="NZ_FNSD01000001.1"/>
</dbReference>
<evidence type="ECO:0000313" key="3">
    <source>
        <dbReference type="Proteomes" id="UP000182409"/>
    </source>
</evidence>